<sequence>MHWFLLCARIVNSRVSIDWQSPIVNWSKLANWRGAPHQHGKVYLGTWYLGNANAWDCCMLLAYSSFVAQIGITGDRALALAKFREREMKGRRIILVLKLDATCPNCYVGAMNGRNLRSHLLTKDTDGILMSFQGV</sequence>
<proteinExistence type="predicted"/>
<dbReference type="HOGENOM" id="CLU_1886991_0_0_1"/>
<dbReference type="RefSeq" id="XP_001592783.1">
    <property type="nucleotide sequence ID" value="XM_001592733.1"/>
</dbReference>
<name>A7EK58_SCLS1</name>
<reference evidence="2" key="1">
    <citation type="journal article" date="2011" name="PLoS Genet.">
        <title>Genomic analysis of the necrotrophic fungal pathogens Sclerotinia sclerotiorum and Botrytis cinerea.</title>
        <authorList>
            <person name="Amselem J."/>
            <person name="Cuomo C.A."/>
            <person name="van Kan J.A."/>
            <person name="Viaud M."/>
            <person name="Benito E.P."/>
            <person name="Couloux A."/>
            <person name="Coutinho P.M."/>
            <person name="de Vries R.P."/>
            <person name="Dyer P.S."/>
            <person name="Fillinger S."/>
            <person name="Fournier E."/>
            <person name="Gout L."/>
            <person name="Hahn M."/>
            <person name="Kohn L."/>
            <person name="Lapalu N."/>
            <person name="Plummer K.M."/>
            <person name="Pradier J.M."/>
            <person name="Quevillon E."/>
            <person name="Sharon A."/>
            <person name="Simon A."/>
            <person name="ten Have A."/>
            <person name="Tudzynski B."/>
            <person name="Tudzynski P."/>
            <person name="Wincker P."/>
            <person name="Andrew M."/>
            <person name="Anthouard V."/>
            <person name="Beever R.E."/>
            <person name="Beffa R."/>
            <person name="Benoit I."/>
            <person name="Bouzid O."/>
            <person name="Brault B."/>
            <person name="Chen Z."/>
            <person name="Choquer M."/>
            <person name="Collemare J."/>
            <person name="Cotton P."/>
            <person name="Danchin E.G."/>
            <person name="Da Silva C."/>
            <person name="Gautier A."/>
            <person name="Giraud C."/>
            <person name="Giraud T."/>
            <person name="Gonzalez C."/>
            <person name="Grossetete S."/>
            <person name="Guldener U."/>
            <person name="Henrissat B."/>
            <person name="Howlett B.J."/>
            <person name="Kodira C."/>
            <person name="Kretschmer M."/>
            <person name="Lappartient A."/>
            <person name="Leroch M."/>
            <person name="Levis C."/>
            <person name="Mauceli E."/>
            <person name="Neuveglise C."/>
            <person name="Oeser B."/>
            <person name="Pearson M."/>
            <person name="Poulain J."/>
            <person name="Poussereau N."/>
            <person name="Quesneville H."/>
            <person name="Rascle C."/>
            <person name="Schumacher J."/>
            <person name="Segurens B."/>
            <person name="Sexton A."/>
            <person name="Silva E."/>
            <person name="Sirven C."/>
            <person name="Soanes D.M."/>
            <person name="Talbot N.J."/>
            <person name="Templeton M."/>
            <person name="Yandava C."/>
            <person name="Yarden O."/>
            <person name="Zeng Q."/>
            <person name="Rollins J.A."/>
            <person name="Lebrun M.H."/>
            <person name="Dickman M."/>
        </authorList>
    </citation>
    <scope>NUCLEOTIDE SEQUENCE [LARGE SCALE GENOMIC DNA]</scope>
    <source>
        <strain evidence="2">ATCC 18683 / 1980 / Ss-1</strain>
    </source>
</reference>
<dbReference type="Proteomes" id="UP000001312">
    <property type="component" value="Unassembled WGS sequence"/>
</dbReference>
<dbReference type="EMBL" id="CH476627">
    <property type="protein sequence ID" value="EDO03224.1"/>
    <property type="molecule type" value="Genomic_DNA"/>
</dbReference>
<keyword evidence="2" id="KW-1185">Reference proteome</keyword>
<dbReference type="GeneID" id="5489177"/>
<evidence type="ECO:0000313" key="2">
    <source>
        <dbReference type="Proteomes" id="UP000001312"/>
    </source>
</evidence>
<dbReference type="KEGG" id="ssl:SS1G_05704"/>
<evidence type="ECO:0000313" key="1">
    <source>
        <dbReference type="EMBL" id="EDO03224.1"/>
    </source>
</evidence>
<organism evidence="1 2">
    <name type="scientific">Sclerotinia sclerotiorum (strain ATCC 18683 / 1980 / Ss-1)</name>
    <name type="common">White mold</name>
    <name type="synonym">Whetzelinia sclerotiorum</name>
    <dbReference type="NCBI Taxonomy" id="665079"/>
    <lineage>
        <taxon>Eukaryota</taxon>
        <taxon>Fungi</taxon>
        <taxon>Dikarya</taxon>
        <taxon>Ascomycota</taxon>
        <taxon>Pezizomycotina</taxon>
        <taxon>Leotiomycetes</taxon>
        <taxon>Helotiales</taxon>
        <taxon>Sclerotiniaceae</taxon>
        <taxon>Sclerotinia</taxon>
    </lineage>
</organism>
<gene>
    <name evidence="1" type="ORF">SS1G_05704</name>
</gene>
<dbReference type="InParanoid" id="A7EK58"/>
<protein>
    <submittedName>
        <fullName evidence="1">Uncharacterized protein</fullName>
    </submittedName>
</protein>
<dbReference type="AlphaFoldDB" id="A7EK58"/>
<accession>A7EK58</accession>